<feature type="transmembrane region" description="Helical" evidence="5">
    <location>
        <begin position="152"/>
        <end position="169"/>
    </location>
</feature>
<feature type="domain" description="O-antigen ligase-related" evidence="6">
    <location>
        <begin position="175"/>
        <end position="321"/>
    </location>
</feature>
<feature type="transmembrane region" description="Helical" evidence="5">
    <location>
        <begin position="112"/>
        <end position="132"/>
    </location>
</feature>
<dbReference type="EMBL" id="NIZW01000012">
    <property type="protein sequence ID" value="PHQ34280.1"/>
    <property type="molecule type" value="Genomic_DNA"/>
</dbReference>
<dbReference type="OrthoDB" id="9930295at2"/>
<evidence type="ECO:0000256" key="3">
    <source>
        <dbReference type="ARBA" id="ARBA00022989"/>
    </source>
</evidence>
<dbReference type="Pfam" id="PF04932">
    <property type="entry name" value="Wzy_C"/>
    <property type="match status" value="1"/>
</dbReference>
<dbReference type="PANTHER" id="PTHR37422">
    <property type="entry name" value="TEICHURONIC ACID BIOSYNTHESIS PROTEIN TUAE"/>
    <property type="match status" value="1"/>
</dbReference>
<evidence type="ECO:0000256" key="5">
    <source>
        <dbReference type="SAM" id="Phobius"/>
    </source>
</evidence>
<evidence type="ECO:0000256" key="1">
    <source>
        <dbReference type="ARBA" id="ARBA00004141"/>
    </source>
</evidence>
<gene>
    <name evidence="7" type="ORF">CEE69_16775</name>
</gene>
<dbReference type="AlphaFoldDB" id="A0A2G1W633"/>
<feature type="transmembrane region" description="Helical" evidence="5">
    <location>
        <begin position="176"/>
        <end position="203"/>
    </location>
</feature>
<comment type="subcellular location">
    <subcellularLocation>
        <location evidence="1">Membrane</location>
        <topology evidence="1">Multi-pass membrane protein</topology>
    </subcellularLocation>
</comment>
<dbReference type="GO" id="GO:0016020">
    <property type="term" value="C:membrane"/>
    <property type="evidence" value="ECO:0007669"/>
    <property type="project" value="UniProtKB-SubCell"/>
</dbReference>
<sequence length="377" mass="42264">MLKRRLAIRLKSTENFLVRLLVILSHWKSIGGLTIYGHLLMPLLGVIGLFRGRITPILLLPFIAIFINAMGFLLRHELNAESLARLVQLTGCVGFCHFIAQDKSILSQRWEYVLLFLITATALLGELFVVGPDQFRNVLGRSVPRLSGTQEGVNFLAATVGFLSLLCVARRYYILAFLFVLCGVPTLSRGGLLAFLFALPFVIAPQIRWNIKHLNPSLVRKTFTYATVSVLLLYPVALLAMDLNHSLVERIDDLSTHRFNFHIAYAKIGSAHPLAGVGYFQGVESVEFVVDDSLAFRKFNEAHSIYLQVWSEFGIVSYLLFSCMITYSCRRSLATRSKDLGCLIFALISFMFLNGLSAWAFWLAIGIAIRGPEHNDT</sequence>
<dbReference type="RefSeq" id="WP_099261787.1">
    <property type="nucleotide sequence ID" value="NZ_NIZW01000012.1"/>
</dbReference>
<name>A0A2G1W633_9BACT</name>
<evidence type="ECO:0000256" key="2">
    <source>
        <dbReference type="ARBA" id="ARBA00022692"/>
    </source>
</evidence>
<keyword evidence="8" id="KW-1185">Reference proteome</keyword>
<keyword evidence="2 5" id="KW-0812">Transmembrane</keyword>
<proteinExistence type="predicted"/>
<dbReference type="GeneID" id="90609712"/>
<evidence type="ECO:0000313" key="7">
    <source>
        <dbReference type="EMBL" id="PHQ34280.1"/>
    </source>
</evidence>
<evidence type="ECO:0000256" key="4">
    <source>
        <dbReference type="ARBA" id="ARBA00023136"/>
    </source>
</evidence>
<dbReference type="InterPro" id="IPR051533">
    <property type="entry name" value="WaaL-like"/>
</dbReference>
<keyword evidence="3 5" id="KW-1133">Transmembrane helix</keyword>
<protein>
    <recommendedName>
        <fullName evidence="6">O-antigen ligase-related domain-containing protein</fullName>
    </recommendedName>
</protein>
<reference evidence="7 8" key="1">
    <citation type="submission" date="2017-06" db="EMBL/GenBank/DDBJ databases">
        <title>Description of Rhodopirellula bahusiensis sp. nov.</title>
        <authorList>
            <person name="Kizina J."/>
            <person name="Harder J."/>
        </authorList>
    </citation>
    <scope>NUCLEOTIDE SEQUENCE [LARGE SCALE GENOMIC DNA]</scope>
    <source>
        <strain evidence="7 8">SWK21</strain>
    </source>
</reference>
<accession>A0A2G1W633</accession>
<evidence type="ECO:0000313" key="8">
    <source>
        <dbReference type="Proteomes" id="UP000225740"/>
    </source>
</evidence>
<evidence type="ECO:0000259" key="6">
    <source>
        <dbReference type="Pfam" id="PF04932"/>
    </source>
</evidence>
<feature type="transmembrane region" description="Helical" evidence="5">
    <location>
        <begin position="340"/>
        <end position="369"/>
    </location>
</feature>
<dbReference type="Proteomes" id="UP000225740">
    <property type="component" value="Unassembled WGS sequence"/>
</dbReference>
<dbReference type="InterPro" id="IPR007016">
    <property type="entry name" value="O-antigen_ligase-rel_domated"/>
</dbReference>
<keyword evidence="4 5" id="KW-0472">Membrane</keyword>
<feature type="transmembrane region" description="Helical" evidence="5">
    <location>
        <begin position="30"/>
        <end position="50"/>
    </location>
</feature>
<dbReference type="PANTHER" id="PTHR37422:SF13">
    <property type="entry name" value="LIPOPOLYSACCHARIDE BIOSYNTHESIS PROTEIN PA4999-RELATED"/>
    <property type="match status" value="1"/>
</dbReference>
<organism evidence="7 8">
    <name type="scientific">Rhodopirellula bahusiensis</name>
    <dbReference type="NCBI Taxonomy" id="2014065"/>
    <lineage>
        <taxon>Bacteria</taxon>
        <taxon>Pseudomonadati</taxon>
        <taxon>Planctomycetota</taxon>
        <taxon>Planctomycetia</taxon>
        <taxon>Pirellulales</taxon>
        <taxon>Pirellulaceae</taxon>
        <taxon>Rhodopirellula</taxon>
    </lineage>
</organism>
<comment type="caution">
    <text evidence="7">The sequence shown here is derived from an EMBL/GenBank/DDBJ whole genome shotgun (WGS) entry which is preliminary data.</text>
</comment>
<feature type="transmembrane region" description="Helical" evidence="5">
    <location>
        <begin position="223"/>
        <end position="241"/>
    </location>
</feature>
<feature type="transmembrane region" description="Helical" evidence="5">
    <location>
        <begin position="57"/>
        <end position="76"/>
    </location>
</feature>